<evidence type="ECO:0000256" key="1">
    <source>
        <dbReference type="ARBA" id="ARBA00022475"/>
    </source>
</evidence>
<evidence type="ECO:0000256" key="5">
    <source>
        <dbReference type="ARBA" id="ARBA00023134"/>
    </source>
</evidence>
<dbReference type="GO" id="GO:0005525">
    <property type="term" value="F:GTP binding"/>
    <property type="evidence" value="ECO:0007669"/>
    <property type="project" value="UniProtKB-UniRule"/>
</dbReference>
<dbReference type="NCBIfam" id="TIGR00064">
    <property type="entry name" value="ftsY"/>
    <property type="match status" value="1"/>
</dbReference>
<dbReference type="GO" id="GO:0005737">
    <property type="term" value="C:cytoplasm"/>
    <property type="evidence" value="ECO:0007669"/>
    <property type="project" value="UniProtKB-SubCell"/>
</dbReference>
<proteinExistence type="inferred from homology"/>
<dbReference type="InterPro" id="IPR003593">
    <property type="entry name" value="AAA+_ATPase"/>
</dbReference>
<dbReference type="HAMAP" id="MF_00920">
    <property type="entry name" value="FtsY"/>
    <property type="match status" value="1"/>
</dbReference>
<evidence type="ECO:0000313" key="12">
    <source>
        <dbReference type="EMBL" id="CUT04218.1"/>
    </source>
</evidence>
<gene>
    <name evidence="10" type="primary">ftsY</name>
    <name evidence="12" type="ORF">JGI23_01669</name>
</gene>
<organism evidence="12 13">
    <name type="scientific">Candidatus Chryseopegocella kryptomonas</name>
    <dbReference type="NCBI Taxonomy" id="1633643"/>
    <lineage>
        <taxon>Bacteria</taxon>
        <taxon>Pseudomonadati</taxon>
        <taxon>Candidatus Kryptoniota</taxon>
        <taxon>Candidatus Chryseopegocella</taxon>
    </lineage>
</organism>
<dbReference type="CDD" id="cd17874">
    <property type="entry name" value="FtsY"/>
    <property type="match status" value="1"/>
</dbReference>
<dbReference type="Pfam" id="PF00448">
    <property type="entry name" value="SRP54"/>
    <property type="match status" value="1"/>
</dbReference>
<dbReference type="GO" id="GO:0005047">
    <property type="term" value="F:signal recognition particle binding"/>
    <property type="evidence" value="ECO:0007669"/>
    <property type="project" value="TreeGrafter"/>
</dbReference>
<keyword evidence="6 10" id="KW-0472">Membrane</keyword>
<dbReference type="Gene3D" id="1.20.120.140">
    <property type="entry name" value="Signal recognition particle SRP54, nucleotide-binding domain"/>
    <property type="match status" value="1"/>
</dbReference>
<keyword evidence="7 10" id="KW-0675">Receptor</keyword>
<dbReference type="GO" id="GO:0003924">
    <property type="term" value="F:GTPase activity"/>
    <property type="evidence" value="ECO:0007669"/>
    <property type="project" value="UniProtKB-UniRule"/>
</dbReference>
<dbReference type="GO" id="GO:0005886">
    <property type="term" value="C:plasma membrane"/>
    <property type="evidence" value="ECO:0007669"/>
    <property type="project" value="UniProtKB-SubCell"/>
</dbReference>
<evidence type="ECO:0000256" key="7">
    <source>
        <dbReference type="ARBA" id="ARBA00023170"/>
    </source>
</evidence>
<dbReference type="Gene3D" id="3.40.50.300">
    <property type="entry name" value="P-loop containing nucleotide triphosphate hydrolases"/>
    <property type="match status" value="1"/>
</dbReference>
<comment type="function">
    <text evidence="9">Involved in targeting and insertion of nascent membrane proteins into the cytoplasmic membrane. Acts as a receptor for the complex formed by the signal recognition particle (SRP) and the ribosome-nascent chain (RNC). Interaction with SRP-RNC leads to the transfer of the RNC complex to the Sec translocase for insertion into the membrane, the hydrolysis of GTP by both Ffh and FtsY, and the dissociation of the SRP-FtsY complex into the individual components.</text>
</comment>
<dbReference type="SUPFAM" id="SSF52540">
    <property type="entry name" value="P-loop containing nucleoside triphosphate hydrolases"/>
    <property type="match status" value="1"/>
</dbReference>
<evidence type="ECO:0000256" key="9">
    <source>
        <dbReference type="ARBA" id="ARBA00053570"/>
    </source>
</evidence>
<dbReference type="SMART" id="SM00963">
    <property type="entry name" value="SRP54_N"/>
    <property type="match status" value="1"/>
</dbReference>
<comment type="catalytic activity">
    <reaction evidence="8 10">
        <text>GTP + H2O = GDP + phosphate + H(+)</text>
        <dbReference type="Rhea" id="RHEA:19669"/>
        <dbReference type="ChEBI" id="CHEBI:15377"/>
        <dbReference type="ChEBI" id="CHEBI:15378"/>
        <dbReference type="ChEBI" id="CHEBI:37565"/>
        <dbReference type="ChEBI" id="CHEBI:43474"/>
        <dbReference type="ChEBI" id="CHEBI:58189"/>
        <dbReference type="EC" id="3.6.5.4"/>
    </reaction>
</comment>
<dbReference type="RefSeq" id="WP_092350764.1">
    <property type="nucleotide sequence ID" value="NZ_CZVW01000021.1"/>
</dbReference>
<comment type="similarity">
    <text evidence="10">Belongs to the GTP-binding SRP family. FtsY subfamily.</text>
</comment>
<comment type="subcellular location">
    <subcellularLocation>
        <location evidence="10">Cell membrane</location>
        <topology evidence="10">Peripheral membrane protein</topology>
        <orientation evidence="10">Cytoplasmic side</orientation>
    </subcellularLocation>
    <subcellularLocation>
        <location evidence="10">Cytoplasm</location>
    </subcellularLocation>
</comment>
<dbReference type="PANTHER" id="PTHR43134">
    <property type="entry name" value="SIGNAL RECOGNITION PARTICLE RECEPTOR SUBUNIT ALPHA"/>
    <property type="match status" value="1"/>
</dbReference>
<keyword evidence="3 10" id="KW-0547">Nucleotide-binding</keyword>
<keyword evidence="4 10" id="KW-0378">Hydrolase</keyword>
<evidence type="ECO:0000256" key="4">
    <source>
        <dbReference type="ARBA" id="ARBA00022801"/>
    </source>
</evidence>
<evidence type="ECO:0000256" key="3">
    <source>
        <dbReference type="ARBA" id="ARBA00022741"/>
    </source>
</evidence>
<feature type="domain" description="SRP54-type proteins GTP-binding" evidence="11">
    <location>
        <begin position="287"/>
        <end position="300"/>
    </location>
</feature>
<name>A0A0P1NXR9_9BACT</name>
<dbReference type="SMART" id="SM00962">
    <property type="entry name" value="SRP54"/>
    <property type="match status" value="1"/>
</dbReference>
<dbReference type="SUPFAM" id="SSF47364">
    <property type="entry name" value="Domain of the SRP/SRP receptor G-proteins"/>
    <property type="match status" value="1"/>
</dbReference>
<dbReference type="FunFam" id="1.20.120.140:FF:000002">
    <property type="entry name" value="Signal recognition particle receptor FtsY"/>
    <property type="match status" value="1"/>
</dbReference>
<feature type="binding site" evidence="10">
    <location>
        <begin position="202"/>
        <end position="206"/>
    </location>
    <ligand>
        <name>GTP</name>
        <dbReference type="ChEBI" id="CHEBI:37565"/>
    </ligand>
</feature>
<dbReference type="InterPro" id="IPR004390">
    <property type="entry name" value="SR_rcpt_FtsY"/>
</dbReference>
<dbReference type="Proteomes" id="UP000199197">
    <property type="component" value="Unassembled WGS sequence"/>
</dbReference>
<dbReference type="InterPro" id="IPR027417">
    <property type="entry name" value="P-loop_NTPase"/>
</dbReference>
<dbReference type="Pfam" id="PF02881">
    <property type="entry name" value="SRP54_N"/>
    <property type="match status" value="1"/>
</dbReference>
<dbReference type="GO" id="GO:0006614">
    <property type="term" value="P:SRP-dependent cotranslational protein targeting to membrane"/>
    <property type="evidence" value="ECO:0007669"/>
    <property type="project" value="InterPro"/>
</dbReference>
<dbReference type="EC" id="3.6.5.4" evidence="10"/>
<keyword evidence="13" id="KW-1185">Reference proteome</keyword>
<comment type="subunit">
    <text evidence="10">Part of the signal recognition particle protein translocation system, which is composed of SRP and FtsY.</text>
</comment>
<dbReference type="OrthoDB" id="9804720at2"/>
<dbReference type="InterPro" id="IPR036225">
    <property type="entry name" value="SRP/SRP_N"/>
</dbReference>
<dbReference type="EMBL" id="CZVW01000021">
    <property type="protein sequence ID" value="CUT04218.1"/>
    <property type="molecule type" value="Genomic_DNA"/>
</dbReference>
<feature type="binding site" evidence="10">
    <location>
        <begin position="120"/>
        <end position="127"/>
    </location>
    <ligand>
        <name>GTP</name>
        <dbReference type="ChEBI" id="CHEBI:37565"/>
    </ligand>
</feature>
<reference evidence="13" key="1">
    <citation type="submission" date="2015-11" db="EMBL/GenBank/DDBJ databases">
        <authorList>
            <person name="Varghese N."/>
        </authorList>
    </citation>
    <scope>NUCLEOTIDE SEQUENCE [LARGE SCALE GENOMIC DNA]</scope>
    <source>
        <strain evidence="13">JGI-23</strain>
    </source>
</reference>
<dbReference type="PROSITE" id="PS00300">
    <property type="entry name" value="SRP54"/>
    <property type="match status" value="1"/>
</dbReference>
<accession>A0A0P1NXR9</accession>
<dbReference type="InterPro" id="IPR042101">
    <property type="entry name" value="SRP54_N_sf"/>
</dbReference>
<keyword evidence="5 10" id="KW-0342">GTP-binding</keyword>
<protein>
    <recommendedName>
        <fullName evidence="10">Signal recognition particle receptor FtsY</fullName>
        <shortName evidence="10">SRP receptor</shortName>
        <ecNumber evidence="10">3.6.5.4</ecNumber>
    </recommendedName>
</protein>
<evidence type="ECO:0000256" key="10">
    <source>
        <dbReference type="HAMAP-Rule" id="MF_00920"/>
    </source>
</evidence>
<sequence>MGILDKIGLKKIKDGLTKTRNNLLDKITNLFSSTKVIDDNFFSELEEILITADVGVNMTMEIISRLKERLKSERINDVSEVNLILKDELEKILKSIDNQTSHDPFYIPSDKKPFVIMIVGVNGVGKTTTIGKLAYNYKIRGKKVLIGAADTFRAAANEQLEIWAKRAGVDIIQQQKGSDPGAVAFDTLKSAIARNIDVVLIDTAGRLHTKSNLMEELKKVKRVMQKVIPDAPHEIWLVLDATTGQNAIQQARQFTQSIGVTGLIITKLDGTAKGGVLFAIVNELKIPVKFIGVGEDIDDLQPFDPSAFVDAIFEK</sequence>
<evidence type="ECO:0000259" key="11">
    <source>
        <dbReference type="PROSITE" id="PS00300"/>
    </source>
</evidence>
<dbReference type="InterPro" id="IPR013822">
    <property type="entry name" value="Signal_recog_particl_SRP54_hlx"/>
</dbReference>
<dbReference type="InterPro" id="IPR000897">
    <property type="entry name" value="SRP54_GTPase_dom"/>
</dbReference>
<dbReference type="SMART" id="SM00382">
    <property type="entry name" value="AAA"/>
    <property type="match status" value="1"/>
</dbReference>
<feature type="binding site" evidence="10">
    <location>
        <begin position="266"/>
        <end position="269"/>
    </location>
    <ligand>
        <name>GTP</name>
        <dbReference type="ChEBI" id="CHEBI:37565"/>
    </ligand>
</feature>
<keyword evidence="1 10" id="KW-1003">Cell membrane</keyword>
<dbReference type="FunFam" id="3.40.50.300:FF:000053">
    <property type="entry name" value="Signal recognition particle receptor FtsY"/>
    <property type="match status" value="1"/>
</dbReference>
<evidence type="ECO:0000256" key="6">
    <source>
        <dbReference type="ARBA" id="ARBA00023136"/>
    </source>
</evidence>
<evidence type="ECO:0000256" key="2">
    <source>
        <dbReference type="ARBA" id="ARBA00022490"/>
    </source>
</evidence>
<dbReference type="AlphaFoldDB" id="A0A0P1NXR9"/>
<keyword evidence="2 10" id="KW-0963">Cytoplasm</keyword>
<evidence type="ECO:0000313" key="13">
    <source>
        <dbReference type="Proteomes" id="UP000199197"/>
    </source>
</evidence>
<evidence type="ECO:0000256" key="8">
    <source>
        <dbReference type="ARBA" id="ARBA00048027"/>
    </source>
</evidence>
<dbReference type="PANTHER" id="PTHR43134:SF1">
    <property type="entry name" value="SIGNAL RECOGNITION PARTICLE RECEPTOR SUBUNIT ALPHA"/>
    <property type="match status" value="1"/>
</dbReference>